<evidence type="ECO:0000256" key="1">
    <source>
        <dbReference type="SAM" id="MobiDB-lite"/>
    </source>
</evidence>
<accession>X0UJN5</accession>
<feature type="non-terminal residue" evidence="2">
    <location>
        <position position="101"/>
    </location>
</feature>
<organism evidence="2">
    <name type="scientific">marine sediment metagenome</name>
    <dbReference type="NCBI Taxonomy" id="412755"/>
    <lineage>
        <taxon>unclassified sequences</taxon>
        <taxon>metagenomes</taxon>
        <taxon>ecological metagenomes</taxon>
    </lineage>
</organism>
<protein>
    <submittedName>
        <fullName evidence="2">Uncharacterized protein</fullName>
    </submittedName>
</protein>
<reference evidence="2" key="1">
    <citation type="journal article" date="2014" name="Front. Microbiol.">
        <title>High frequency of phylogenetically diverse reductive dehalogenase-homologous genes in deep subseafloor sedimentary metagenomes.</title>
        <authorList>
            <person name="Kawai M."/>
            <person name="Futagami T."/>
            <person name="Toyoda A."/>
            <person name="Takaki Y."/>
            <person name="Nishi S."/>
            <person name="Hori S."/>
            <person name="Arai W."/>
            <person name="Tsubouchi T."/>
            <person name="Morono Y."/>
            <person name="Uchiyama I."/>
            <person name="Ito T."/>
            <person name="Fujiyama A."/>
            <person name="Inagaki F."/>
            <person name="Takami H."/>
        </authorList>
    </citation>
    <scope>NUCLEOTIDE SEQUENCE</scope>
    <source>
        <strain evidence="2">Expedition CK06-06</strain>
    </source>
</reference>
<name>X0UJN5_9ZZZZ</name>
<feature type="region of interest" description="Disordered" evidence="1">
    <location>
        <begin position="1"/>
        <end position="25"/>
    </location>
</feature>
<dbReference type="EMBL" id="BARS01021648">
    <property type="protein sequence ID" value="GAG06004.1"/>
    <property type="molecule type" value="Genomic_DNA"/>
</dbReference>
<gene>
    <name evidence="2" type="ORF">S01H1_34730</name>
</gene>
<sequence>MKQIQREVDSIKADDIPKGRPPTQIIAPTVTRQPKLDSMLGNISIVADIELNRLRVKVQSGDFLDKEDRKAFKEYCESAFRQARVEMEVEKGEFRPEFQHT</sequence>
<proteinExistence type="predicted"/>
<comment type="caution">
    <text evidence="2">The sequence shown here is derived from an EMBL/GenBank/DDBJ whole genome shotgun (WGS) entry which is preliminary data.</text>
</comment>
<dbReference type="AlphaFoldDB" id="X0UJN5"/>
<evidence type="ECO:0000313" key="2">
    <source>
        <dbReference type="EMBL" id="GAG06004.1"/>
    </source>
</evidence>
<feature type="compositionally biased region" description="Basic and acidic residues" evidence="1">
    <location>
        <begin position="1"/>
        <end position="18"/>
    </location>
</feature>